<feature type="binding site" evidence="9">
    <location>
        <position position="301"/>
    </location>
    <ligand>
        <name>FAD</name>
        <dbReference type="ChEBI" id="CHEBI:57692"/>
    </ligand>
</feature>
<comment type="similarity">
    <text evidence="1 11">Belongs to the class-I pyridine nucleotide-disulfide oxidoreductase family.</text>
</comment>
<dbReference type="GO" id="GO:0003955">
    <property type="term" value="F:NAD(P)H dehydrogenase (quinone) activity"/>
    <property type="evidence" value="ECO:0007669"/>
    <property type="project" value="TreeGrafter"/>
</dbReference>
<evidence type="ECO:0000256" key="2">
    <source>
        <dbReference type="ARBA" id="ARBA00022630"/>
    </source>
</evidence>
<evidence type="ECO:0000256" key="8">
    <source>
        <dbReference type="PIRSR" id="PIRSR000350-2"/>
    </source>
</evidence>
<feature type="binding site" evidence="9">
    <location>
        <begin position="173"/>
        <end position="180"/>
    </location>
    <ligand>
        <name>NAD(+)</name>
        <dbReference type="ChEBI" id="CHEBI:57540"/>
    </ligand>
</feature>
<dbReference type="STRING" id="641147.HMPREF9021_00285"/>
<reference evidence="14 15" key="1">
    <citation type="submission" date="2010-03" db="EMBL/GenBank/DDBJ databases">
        <authorList>
            <consortium name="The Broad Institute Genome Sequencing Platform"/>
            <person name="Ward D."/>
            <person name="Earl A."/>
            <person name="Feldgarden M."/>
            <person name="Gevers D."/>
            <person name="Young S."/>
            <person name="Zeng Q."/>
            <person name="Koehrsen M."/>
            <person name="Alvarado L."/>
            <person name="Berlin A.M."/>
            <person name="Borenstein D."/>
            <person name="Chapman S.B."/>
            <person name="Chen Z."/>
            <person name="Engels R."/>
            <person name="Freedman E."/>
            <person name="Gellesch M."/>
            <person name="Goldberg J."/>
            <person name="Griggs A."/>
            <person name="Gujja S."/>
            <person name="Heilman E.R."/>
            <person name="Heiman D.I."/>
            <person name="Hepburn T.A."/>
            <person name="Howarth C."/>
            <person name="Jen D."/>
            <person name="Larson L."/>
            <person name="Mehta T."/>
            <person name="Park D."/>
            <person name="Pearson M."/>
            <person name="Richards J."/>
            <person name="Roberts A."/>
            <person name="Saif S."/>
            <person name="Shea T.D."/>
            <person name="Shenoy N."/>
            <person name="Sisk P."/>
            <person name="Stolte C."/>
            <person name="Sykes S.N."/>
            <person name="Walk T."/>
            <person name="White J."/>
            <person name="Yandava C."/>
            <person name="Izard J."/>
            <person name="Baranova O.V."/>
            <person name="Blanton J.M."/>
            <person name="Tanner A.C."/>
            <person name="Dewhirst F."/>
            <person name="Haas B."/>
            <person name="Nusbaum C."/>
            <person name="Birren B."/>
        </authorList>
    </citation>
    <scope>NUCLEOTIDE SEQUENCE [LARGE SCALE GENOMIC DNA]</scope>
    <source>
        <strain evidence="14 15">ATCC 29453</strain>
    </source>
</reference>
<organism evidence="14 15">
    <name type="scientific">Simonsiella muelleri ATCC 29453</name>
    <dbReference type="NCBI Taxonomy" id="641147"/>
    <lineage>
        <taxon>Bacteria</taxon>
        <taxon>Pseudomonadati</taxon>
        <taxon>Pseudomonadota</taxon>
        <taxon>Betaproteobacteria</taxon>
        <taxon>Neisseriales</taxon>
        <taxon>Neisseriaceae</taxon>
        <taxon>Simonsiella</taxon>
    </lineage>
</organism>
<dbReference type="HOGENOM" id="CLU_016755_1_2_4"/>
<keyword evidence="2 11" id="KW-0285">Flavoprotein</keyword>
<evidence type="ECO:0000259" key="12">
    <source>
        <dbReference type="Pfam" id="PF02852"/>
    </source>
</evidence>
<evidence type="ECO:0000313" key="14">
    <source>
        <dbReference type="EMBL" id="EFG31883.1"/>
    </source>
</evidence>
<dbReference type="PIRSF" id="PIRSF000350">
    <property type="entry name" value="Mercury_reductase_MerA"/>
    <property type="match status" value="1"/>
</dbReference>
<keyword evidence="7 11" id="KW-0676">Redox-active center</keyword>
<evidence type="ECO:0000259" key="13">
    <source>
        <dbReference type="Pfam" id="PF07992"/>
    </source>
</evidence>
<evidence type="ECO:0000256" key="5">
    <source>
        <dbReference type="ARBA" id="ARBA00023002"/>
    </source>
</evidence>
<feature type="binding site" evidence="9">
    <location>
        <position position="54"/>
    </location>
    <ligand>
        <name>FAD</name>
        <dbReference type="ChEBI" id="CHEBI:57692"/>
    </ligand>
</feature>
<accession>V9HMD8</accession>
<name>V9HMD8_9NEIS</name>
<gene>
    <name evidence="14" type="ORF">HMPREF9021_00285</name>
</gene>
<keyword evidence="4" id="KW-0521">NADP</keyword>
<dbReference type="PRINTS" id="PR00368">
    <property type="entry name" value="FADPNR"/>
</dbReference>
<evidence type="ECO:0000256" key="9">
    <source>
        <dbReference type="PIRSR" id="PIRSR000350-3"/>
    </source>
</evidence>
<evidence type="ECO:0000256" key="11">
    <source>
        <dbReference type="RuleBase" id="RU003691"/>
    </source>
</evidence>
<dbReference type="InterPro" id="IPR036188">
    <property type="entry name" value="FAD/NAD-bd_sf"/>
</dbReference>
<dbReference type="GO" id="GO:0016668">
    <property type="term" value="F:oxidoreductase activity, acting on a sulfur group of donors, NAD(P) as acceptor"/>
    <property type="evidence" value="ECO:0007669"/>
    <property type="project" value="InterPro"/>
</dbReference>
<evidence type="ECO:0000256" key="3">
    <source>
        <dbReference type="ARBA" id="ARBA00022827"/>
    </source>
</evidence>
<keyword evidence="5 11" id="KW-0560">Oxidoreductase</keyword>
<dbReference type="eggNOG" id="COG1249">
    <property type="taxonomic scope" value="Bacteria"/>
</dbReference>
<keyword evidence="15" id="KW-1185">Reference proteome</keyword>
<evidence type="ECO:0000256" key="6">
    <source>
        <dbReference type="ARBA" id="ARBA00023157"/>
    </source>
</evidence>
<dbReference type="InterPro" id="IPR012999">
    <property type="entry name" value="Pyr_OxRdtase_I_AS"/>
</dbReference>
<dbReference type="InterPro" id="IPR004099">
    <property type="entry name" value="Pyr_nucl-diS_OxRdtase_dimer"/>
</dbReference>
<dbReference type="GO" id="GO:0050660">
    <property type="term" value="F:flavin adenine dinucleotide binding"/>
    <property type="evidence" value="ECO:0007669"/>
    <property type="project" value="TreeGrafter"/>
</dbReference>
<dbReference type="FunFam" id="3.30.390.30:FF:000001">
    <property type="entry name" value="Dihydrolipoyl dehydrogenase"/>
    <property type="match status" value="1"/>
</dbReference>
<evidence type="ECO:0000256" key="7">
    <source>
        <dbReference type="ARBA" id="ARBA00023284"/>
    </source>
</evidence>
<dbReference type="InterPro" id="IPR001100">
    <property type="entry name" value="Pyr_nuc-diS_OxRdtase"/>
</dbReference>
<evidence type="ECO:0000256" key="1">
    <source>
        <dbReference type="ARBA" id="ARBA00007532"/>
    </source>
</evidence>
<dbReference type="Pfam" id="PF02852">
    <property type="entry name" value="Pyr_redox_dim"/>
    <property type="match status" value="1"/>
</dbReference>
<evidence type="ECO:0000313" key="15">
    <source>
        <dbReference type="Proteomes" id="UP000017813"/>
    </source>
</evidence>
<dbReference type="PANTHER" id="PTHR43014">
    <property type="entry name" value="MERCURIC REDUCTASE"/>
    <property type="match status" value="1"/>
</dbReference>
<feature type="disulfide bond" description="Redox-active" evidence="10">
    <location>
        <begin position="45"/>
        <end position="50"/>
    </location>
</feature>
<feature type="domain" description="Pyridine nucleotide-disulphide oxidoreductase dimerisation" evidence="12">
    <location>
        <begin position="338"/>
        <end position="443"/>
    </location>
</feature>
<dbReference type="PROSITE" id="PS00076">
    <property type="entry name" value="PYRIDINE_REDOX_1"/>
    <property type="match status" value="1"/>
</dbReference>
<sequence>MKTIHTQNLIIGFGKAGKTLAADLSKHGQEVILVEQNTEMYGGTCINIGCIPSKKLLVEGAKRSLENDKTSVFQAAMSAKNGLIPKLRTANFAKLDNLDNVQVIHAKAHFKDDKTVILQSDNDKTEVSAERIFINTGADSNRLDVAGADGKRVFYSTEMLSLTERPKRLIIVGGGYISLEFAFMYKQFGSEVTILDNSETFLPREDRDVAEEMLRILNSKKINVVQNMNVHGFVEHAHETVVQTTQGDFLADAILVAVGRHANTQGLALEQAGIQTDNRGFIQTDNYLRVKGKDHIWAMGDVAGSPMFTYISLDDYRIVREQLFGQGMRSRDDRTIFPTTTFTEPPLSQIGMTETAALKAGRQVKVLKMKAEAIPKAKVLGQTDGLLKAIVDKDSDEILGVTLFCAEAHEMINLFKMAMDNHIPASYLKNQIFTHPTMSEGLNDLFA</sequence>
<feature type="active site" description="Proton acceptor" evidence="8">
    <location>
        <position position="435"/>
    </location>
</feature>
<keyword evidence="6" id="KW-1015">Disulfide bond</keyword>
<evidence type="ECO:0000256" key="10">
    <source>
        <dbReference type="PIRSR" id="PIRSR000350-4"/>
    </source>
</evidence>
<dbReference type="InterPro" id="IPR023753">
    <property type="entry name" value="FAD/NAD-binding_dom"/>
</dbReference>
<comment type="cofactor">
    <cofactor evidence="9">
        <name>FAD</name>
        <dbReference type="ChEBI" id="CHEBI:57692"/>
    </cofactor>
    <text evidence="9">Binds 1 FAD per subunit.</text>
</comment>
<dbReference type="Gene3D" id="3.50.50.60">
    <property type="entry name" value="FAD/NAD(P)-binding domain"/>
    <property type="match status" value="2"/>
</dbReference>
<proteinExistence type="inferred from homology"/>
<dbReference type="SUPFAM" id="SSF55424">
    <property type="entry name" value="FAD/NAD-linked reductases, dimerisation (C-terminal) domain"/>
    <property type="match status" value="1"/>
</dbReference>
<evidence type="ECO:0008006" key="16">
    <source>
        <dbReference type="Google" id="ProtNLM"/>
    </source>
</evidence>
<dbReference type="Gene3D" id="3.30.390.30">
    <property type="match status" value="1"/>
</dbReference>
<keyword evidence="9" id="KW-0547">Nucleotide-binding</keyword>
<dbReference type="Proteomes" id="UP000017813">
    <property type="component" value="Unassembled WGS sequence"/>
</dbReference>
<dbReference type="EMBL" id="ADCY02000006">
    <property type="protein sequence ID" value="EFG31883.1"/>
    <property type="molecule type" value="Genomic_DNA"/>
</dbReference>
<dbReference type="Pfam" id="PF07992">
    <property type="entry name" value="Pyr_redox_2"/>
    <property type="match status" value="1"/>
</dbReference>
<dbReference type="PRINTS" id="PR00411">
    <property type="entry name" value="PNDRDTASEI"/>
</dbReference>
<evidence type="ECO:0000256" key="4">
    <source>
        <dbReference type="ARBA" id="ARBA00022857"/>
    </source>
</evidence>
<keyword evidence="9" id="KW-0520">NAD</keyword>
<reference evidence="14 15" key="2">
    <citation type="submission" date="2011-10" db="EMBL/GenBank/DDBJ databases">
        <title>The Genome Sequence of Simonsiella muelleri ATCC 29453.</title>
        <authorList>
            <consortium name="The Broad Institute Genome Sequencing Platform"/>
            <consortium name="The Broad Institute Genome Sequencing Center for Infectious Disease"/>
            <person name="Earl A."/>
            <person name="Ward D."/>
            <person name="Feldgarden M."/>
            <person name="Gevers D."/>
            <person name="Izard J."/>
            <person name="Baranova O.V."/>
            <person name="Blanton J.M."/>
            <person name="Tanner A.C."/>
            <person name="Dewhirst F."/>
            <person name="Young S.K."/>
            <person name="Zeng Q."/>
            <person name="Gargeya S."/>
            <person name="Fitzgerald M."/>
            <person name="Haas B."/>
            <person name="Abouelleil A."/>
            <person name="Alvarado L."/>
            <person name="Arachchi H.M."/>
            <person name="Berlin A."/>
            <person name="Brown A."/>
            <person name="Chapman S.B."/>
            <person name="Chen Z."/>
            <person name="Dunbar C."/>
            <person name="Freedman E."/>
            <person name="Gearin G."/>
            <person name="Goldberg J."/>
            <person name="Griggs A."/>
            <person name="Gujja S."/>
            <person name="Heiman D."/>
            <person name="Howarth C."/>
            <person name="Larson L."/>
            <person name="Lui A."/>
            <person name="MacDonald P.J.P."/>
            <person name="Montmayeur A."/>
            <person name="Murphy C."/>
            <person name="Neiman D."/>
            <person name="Pearson M."/>
            <person name="Priest M."/>
            <person name="Roberts A."/>
            <person name="Saif S."/>
            <person name="Shea T."/>
            <person name="Shenoy N."/>
            <person name="Sisk P."/>
            <person name="Stolte C."/>
            <person name="Sykes S."/>
            <person name="Wortman J."/>
            <person name="Nusbaum C."/>
            <person name="Birren B."/>
        </authorList>
    </citation>
    <scope>NUCLEOTIDE SEQUENCE [LARGE SCALE GENOMIC DNA]</scope>
    <source>
        <strain evidence="14 15">ATCC 29453</strain>
    </source>
</reference>
<keyword evidence="3 9" id="KW-0274">FAD</keyword>
<protein>
    <recommendedName>
        <fullName evidence="16">Pyridine nucleotide-disulfide oxidoreductase</fullName>
    </recommendedName>
</protein>
<feature type="domain" description="FAD/NAD(P)-binding" evidence="13">
    <location>
        <begin position="9"/>
        <end position="311"/>
    </location>
</feature>
<dbReference type="InterPro" id="IPR016156">
    <property type="entry name" value="FAD/NAD-linked_Rdtase_dimer_sf"/>
</dbReference>
<dbReference type="RefSeq" id="WP_002641201.1">
    <property type="nucleotide sequence ID" value="NZ_CP019448.1"/>
</dbReference>
<feature type="binding site" evidence="9">
    <location>
        <position position="259"/>
    </location>
    <ligand>
        <name>NAD(+)</name>
        <dbReference type="ChEBI" id="CHEBI:57540"/>
    </ligand>
</feature>
<comment type="caution">
    <text evidence="14">The sequence shown here is derived from an EMBL/GenBank/DDBJ whole genome shotgun (WGS) entry which is preliminary data.</text>
</comment>
<dbReference type="PANTHER" id="PTHR43014:SF4">
    <property type="entry name" value="PYRIDINE NUCLEOTIDE-DISULFIDE OXIDOREDUCTASE RCLA-RELATED"/>
    <property type="match status" value="1"/>
</dbReference>
<dbReference type="SUPFAM" id="SSF51905">
    <property type="entry name" value="FAD/NAD(P)-binding domain"/>
    <property type="match status" value="1"/>
</dbReference>
<dbReference type="AlphaFoldDB" id="V9HMD8"/>